<keyword evidence="3" id="KW-1185">Reference proteome</keyword>
<keyword evidence="1" id="KW-0472">Membrane</keyword>
<feature type="transmembrane region" description="Helical" evidence="1">
    <location>
        <begin position="173"/>
        <end position="190"/>
    </location>
</feature>
<feature type="transmembrane region" description="Helical" evidence="1">
    <location>
        <begin position="210"/>
        <end position="229"/>
    </location>
</feature>
<feature type="transmembrane region" description="Helical" evidence="1">
    <location>
        <begin position="107"/>
        <end position="128"/>
    </location>
</feature>
<keyword evidence="1" id="KW-1133">Transmembrane helix</keyword>
<dbReference type="Proteomes" id="UP001597383">
    <property type="component" value="Unassembled WGS sequence"/>
</dbReference>
<feature type="transmembrane region" description="Helical" evidence="1">
    <location>
        <begin position="140"/>
        <end position="161"/>
    </location>
</feature>
<name>A0ABW4W0F7_9BACI</name>
<dbReference type="EMBL" id="JBHUHQ010000018">
    <property type="protein sequence ID" value="MFD2045302.1"/>
    <property type="molecule type" value="Genomic_DNA"/>
</dbReference>
<feature type="transmembrane region" description="Helical" evidence="1">
    <location>
        <begin position="52"/>
        <end position="69"/>
    </location>
</feature>
<keyword evidence="1" id="KW-0812">Transmembrane</keyword>
<evidence type="ECO:0000313" key="2">
    <source>
        <dbReference type="EMBL" id="MFD2045302.1"/>
    </source>
</evidence>
<evidence type="ECO:0000313" key="3">
    <source>
        <dbReference type="Proteomes" id="UP001597383"/>
    </source>
</evidence>
<gene>
    <name evidence="2" type="ORF">ACFSJF_13560</name>
</gene>
<comment type="caution">
    <text evidence="2">The sequence shown here is derived from an EMBL/GenBank/DDBJ whole genome shotgun (WGS) entry which is preliminary data.</text>
</comment>
<evidence type="ECO:0008006" key="4">
    <source>
        <dbReference type="Google" id="ProtNLM"/>
    </source>
</evidence>
<proteinExistence type="predicted"/>
<evidence type="ECO:0000256" key="1">
    <source>
        <dbReference type="SAM" id="Phobius"/>
    </source>
</evidence>
<protein>
    <recommendedName>
        <fullName evidence="4">ABC transporter permease</fullName>
    </recommendedName>
</protein>
<organism evidence="2 3">
    <name type="scientific">Ornithinibacillus salinisoli</name>
    <dbReference type="NCBI Taxonomy" id="1848459"/>
    <lineage>
        <taxon>Bacteria</taxon>
        <taxon>Bacillati</taxon>
        <taxon>Bacillota</taxon>
        <taxon>Bacilli</taxon>
        <taxon>Bacillales</taxon>
        <taxon>Bacillaceae</taxon>
        <taxon>Ornithinibacillus</taxon>
    </lineage>
</organism>
<feature type="transmembrane region" description="Helical" evidence="1">
    <location>
        <begin position="20"/>
        <end position="40"/>
    </location>
</feature>
<accession>A0ABW4W0F7</accession>
<sequence length="242" mass="28449">MLLHNWKQAYSLAKFELKAFERISIISILIYLLVMQFVVVKLLEWHLDSSQVRSEAIFLLIFLAAITFLKPKELQSQPINSNIMASPVLIMQKQLPINEDTMIKSRFIIHFLYTVPFQILILIGLYFLSSLHELLHVGSFIAFIIFWLSLGVLFGNVLIKVEIRRKYSYIRDLLRGIILYFIATTAIIFIRNEFNYGLIDGSIYLTQRWPWLTTLVSVIIAFLCFNLWIRNMKKSLEKTDYM</sequence>
<reference evidence="3" key="1">
    <citation type="journal article" date="2019" name="Int. J. Syst. Evol. Microbiol.">
        <title>The Global Catalogue of Microorganisms (GCM) 10K type strain sequencing project: providing services to taxonomists for standard genome sequencing and annotation.</title>
        <authorList>
            <consortium name="The Broad Institute Genomics Platform"/>
            <consortium name="The Broad Institute Genome Sequencing Center for Infectious Disease"/>
            <person name="Wu L."/>
            <person name="Ma J."/>
        </authorList>
    </citation>
    <scope>NUCLEOTIDE SEQUENCE [LARGE SCALE GENOMIC DNA]</scope>
    <source>
        <strain evidence="3">R28</strain>
    </source>
</reference>
<dbReference type="RefSeq" id="WP_377557945.1">
    <property type="nucleotide sequence ID" value="NZ_JBHUHQ010000018.1"/>
</dbReference>